<dbReference type="Proteomes" id="UP000265801">
    <property type="component" value="Unassembled WGS sequence"/>
</dbReference>
<evidence type="ECO:0000256" key="8">
    <source>
        <dbReference type="ARBA" id="ARBA00022917"/>
    </source>
</evidence>
<sequence length="540" mass="61728">MTVFIGGAWPYANGPLHIGHLAALLPGDILARYYRLKGDDVLYVSGSDCNGTPIEIRAKQEGVQAGEIADKYHKEFLECFCKLGFSYDQYGRTDSAVHHKEVQKIFLKLKENGHLYNKSTNETFCVHCDRFLPDRFVEGVCPNCGDKARGDQCDSCGRILNSVDLADKSCKLCGNPPTLKETSHYYLSLSSFQQDLEEYADGNCVKWRDNAVALTSRYIREGLQDRAATRDISTGVDVPVEGYEDKKIYVWIEAVSGYLTASVEWGERNGEDWKRFWDKDTVSYYVHGKDNIPFHTIIWPAVLKGLGNDSLPDWIVSSEYVTLEKKKISTSRNWAVWLPDILQAYHPDTLRYYFSVQNPDTRDADFSWREFVHKHNSDLLGGLGNFIQRTAKFYQKEFGDTARLETIDARITEEVSSAYKKTGELLEKGECRKAAKRAFELVRWSNKYFDAAQPWSIIKENRDQARSILENCLFISINLAGLLGPFLPFTGEEIRKQFHVDESLSWKPVSLPIDVNLRGQKPLFERIPEERIELERAKLG</sequence>
<comment type="similarity">
    <text evidence="3 11">Belongs to the class-I aminoacyl-tRNA synthetase family. MetG type 1 subfamily.</text>
</comment>
<keyword evidence="5 11" id="KW-0436">Ligase</keyword>
<proteinExistence type="inferred from homology"/>
<accession>A0A3A1R207</accession>
<dbReference type="CDD" id="cd07957">
    <property type="entry name" value="Anticodon_Ia_Met"/>
    <property type="match status" value="1"/>
</dbReference>
<feature type="binding site" evidence="11">
    <location>
        <position position="153"/>
    </location>
    <ligand>
        <name>Zn(2+)</name>
        <dbReference type="ChEBI" id="CHEBI:29105"/>
    </ligand>
</feature>
<feature type="domain" description="Methionyl-tRNA synthetase anticodon-binding" evidence="13">
    <location>
        <begin position="407"/>
        <end position="507"/>
    </location>
</feature>
<dbReference type="Pfam" id="PF09334">
    <property type="entry name" value="tRNA-synt_1g"/>
    <property type="match status" value="1"/>
</dbReference>
<dbReference type="HAMAP" id="MF_00098">
    <property type="entry name" value="Met_tRNA_synth_type1"/>
    <property type="match status" value="1"/>
</dbReference>
<dbReference type="InterPro" id="IPR014758">
    <property type="entry name" value="Met-tRNA_synth"/>
</dbReference>
<keyword evidence="4 11" id="KW-0963">Cytoplasm</keyword>
<evidence type="ECO:0000256" key="10">
    <source>
        <dbReference type="ARBA" id="ARBA00047364"/>
    </source>
</evidence>
<evidence type="ECO:0000256" key="5">
    <source>
        <dbReference type="ARBA" id="ARBA00022598"/>
    </source>
</evidence>
<organism evidence="14 15">
    <name type="scientific">Bacillus salacetis</name>
    <dbReference type="NCBI Taxonomy" id="2315464"/>
    <lineage>
        <taxon>Bacteria</taxon>
        <taxon>Bacillati</taxon>
        <taxon>Bacillota</taxon>
        <taxon>Bacilli</taxon>
        <taxon>Bacillales</taxon>
        <taxon>Bacillaceae</taxon>
        <taxon>Bacillus</taxon>
    </lineage>
</organism>
<feature type="domain" description="Methionyl/Leucyl tRNA synthetase" evidence="12">
    <location>
        <begin position="4"/>
        <end position="390"/>
    </location>
</feature>
<dbReference type="PRINTS" id="PR01041">
    <property type="entry name" value="TRNASYNTHMET"/>
</dbReference>
<feature type="binding site" evidence="11">
    <location>
        <position position="144"/>
    </location>
    <ligand>
        <name>Zn(2+)</name>
        <dbReference type="ChEBI" id="CHEBI:29105"/>
    </ligand>
</feature>
<dbReference type="InterPro" id="IPR009080">
    <property type="entry name" value="tRNAsynth_Ia_anticodon-bd"/>
</dbReference>
<reference evidence="14 15" key="1">
    <citation type="submission" date="2018-09" db="EMBL/GenBank/DDBJ databases">
        <title>Bacillus saliacetes sp. nov., isolated from Thai shrimp paste (Ka-pi).</title>
        <authorList>
            <person name="Daroonpunt R."/>
            <person name="Tanasupawat S."/>
            <person name="Yiamsombut S."/>
        </authorList>
    </citation>
    <scope>NUCLEOTIDE SEQUENCE [LARGE SCALE GENOMIC DNA]</scope>
    <source>
        <strain evidence="14 15">SKP7-4</strain>
    </source>
</reference>
<dbReference type="GO" id="GO:0005524">
    <property type="term" value="F:ATP binding"/>
    <property type="evidence" value="ECO:0007669"/>
    <property type="project" value="UniProtKB-UniRule"/>
</dbReference>
<feature type="short sequence motif" description="'HIGH' region" evidence="11">
    <location>
        <begin position="10"/>
        <end position="20"/>
    </location>
</feature>
<comment type="caution">
    <text evidence="14">The sequence shown here is derived from an EMBL/GenBank/DDBJ whole genome shotgun (WGS) entry which is preliminary data.</text>
</comment>
<dbReference type="PANTHER" id="PTHR45765:SF1">
    <property type="entry name" value="METHIONINE--TRNA LIGASE, CYTOPLASMIC"/>
    <property type="match status" value="1"/>
</dbReference>
<dbReference type="InterPro" id="IPR001412">
    <property type="entry name" value="aa-tRNA-synth_I_CS"/>
</dbReference>
<dbReference type="OrthoDB" id="9810191at2"/>
<evidence type="ECO:0000256" key="2">
    <source>
        <dbReference type="ARBA" id="ARBA00004496"/>
    </source>
</evidence>
<dbReference type="Gene3D" id="3.40.50.620">
    <property type="entry name" value="HUPs"/>
    <property type="match status" value="1"/>
</dbReference>
<comment type="cofactor">
    <cofactor evidence="11">
        <name>Zn(2+)</name>
        <dbReference type="ChEBI" id="CHEBI:29105"/>
    </cofactor>
    <text evidence="11">Binds 1 zinc ion per subunit.</text>
</comment>
<dbReference type="Gene3D" id="2.20.28.20">
    <property type="entry name" value="Methionyl-tRNA synthetase, Zn-domain"/>
    <property type="match status" value="1"/>
</dbReference>
<evidence type="ECO:0000313" key="14">
    <source>
        <dbReference type="EMBL" id="RIW35101.1"/>
    </source>
</evidence>
<evidence type="ECO:0000256" key="11">
    <source>
        <dbReference type="HAMAP-Rule" id="MF_00098"/>
    </source>
</evidence>
<gene>
    <name evidence="11" type="primary">metG</name>
    <name evidence="14" type="ORF">D3H55_08625</name>
</gene>
<dbReference type="NCBIfam" id="TIGR00398">
    <property type="entry name" value="metG"/>
    <property type="match status" value="1"/>
</dbReference>
<keyword evidence="9 11" id="KW-0030">Aminoacyl-tRNA synthetase</keyword>
<evidence type="ECO:0000256" key="6">
    <source>
        <dbReference type="ARBA" id="ARBA00022741"/>
    </source>
</evidence>
<comment type="catalytic activity">
    <reaction evidence="10 11">
        <text>tRNA(Met) + L-methionine + ATP = L-methionyl-tRNA(Met) + AMP + diphosphate</text>
        <dbReference type="Rhea" id="RHEA:13481"/>
        <dbReference type="Rhea" id="RHEA-COMP:9667"/>
        <dbReference type="Rhea" id="RHEA-COMP:9698"/>
        <dbReference type="ChEBI" id="CHEBI:30616"/>
        <dbReference type="ChEBI" id="CHEBI:33019"/>
        <dbReference type="ChEBI" id="CHEBI:57844"/>
        <dbReference type="ChEBI" id="CHEBI:78442"/>
        <dbReference type="ChEBI" id="CHEBI:78530"/>
        <dbReference type="ChEBI" id="CHEBI:456215"/>
        <dbReference type="EC" id="6.1.1.10"/>
    </reaction>
</comment>
<dbReference type="GO" id="GO:0005829">
    <property type="term" value="C:cytosol"/>
    <property type="evidence" value="ECO:0007669"/>
    <property type="project" value="TreeGrafter"/>
</dbReference>
<feature type="short sequence motif" description="'KMSKS' region" evidence="11">
    <location>
        <begin position="327"/>
        <end position="331"/>
    </location>
</feature>
<comment type="subunit">
    <text evidence="11">Monomer.</text>
</comment>
<dbReference type="Gene3D" id="1.10.730.10">
    <property type="entry name" value="Isoleucyl-tRNA Synthetase, Domain 1"/>
    <property type="match status" value="1"/>
</dbReference>
<evidence type="ECO:0000313" key="15">
    <source>
        <dbReference type="Proteomes" id="UP000265801"/>
    </source>
</evidence>
<dbReference type="AlphaFoldDB" id="A0A3A1R207"/>
<dbReference type="EC" id="6.1.1.10" evidence="11"/>
<dbReference type="InterPro" id="IPR041872">
    <property type="entry name" value="Anticodon_Met"/>
</dbReference>
<keyword evidence="11" id="KW-0862">Zinc</keyword>
<evidence type="ECO:0000256" key="3">
    <source>
        <dbReference type="ARBA" id="ARBA00008258"/>
    </source>
</evidence>
<keyword evidence="11" id="KW-0479">Metal-binding</keyword>
<dbReference type="EMBL" id="QXIR01000009">
    <property type="protein sequence ID" value="RIW35101.1"/>
    <property type="molecule type" value="Genomic_DNA"/>
</dbReference>
<comment type="subcellular location">
    <subcellularLocation>
        <location evidence="2 11">Cytoplasm</location>
    </subcellularLocation>
</comment>
<feature type="binding site" evidence="11">
    <location>
        <position position="330"/>
    </location>
    <ligand>
        <name>ATP</name>
        <dbReference type="ChEBI" id="CHEBI:30616"/>
    </ligand>
</feature>
<name>A0A3A1R207_9BACI</name>
<dbReference type="InterPro" id="IPR015413">
    <property type="entry name" value="Methionyl/Leucyl_tRNA_Synth"/>
</dbReference>
<dbReference type="InterPro" id="IPR023458">
    <property type="entry name" value="Met-tRNA_ligase_1"/>
</dbReference>
<dbReference type="InterPro" id="IPR029038">
    <property type="entry name" value="MetRS_Zn"/>
</dbReference>
<dbReference type="RefSeq" id="WP_119546503.1">
    <property type="nucleotide sequence ID" value="NZ_QXIR01000009.1"/>
</dbReference>
<feature type="binding site" evidence="11">
    <location>
        <position position="156"/>
    </location>
    <ligand>
        <name>Zn(2+)</name>
        <dbReference type="ChEBI" id="CHEBI:29105"/>
    </ligand>
</feature>
<dbReference type="GO" id="GO:0004825">
    <property type="term" value="F:methionine-tRNA ligase activity"/>
    <property type="evidence" value="ECO:0007669"/>
    <property type="project" value="UniProtKB-UniRule"/>
</dbReference>
<dbReference type="SUPFAM" id="SSF52374">
    <property type="entry name" value="Nucleotidylyl transferase"/>
    <property type="match status" value="1"/>
</dbReference>
<keyword evidence="15" id="KW-1185">Reference proteome</keyword>
<dbReference type="InterPro" id="IPR014729">
    <property type="entry name" value="Rossmann-like_a/b/a_fold"/>
</dbReference>
<dbReference type="PROSITE" id="PS00178">
    <property type="entry name" value="AA_TRNA_LIGASE_I"/>
    <property type="match status" value="1"/>
</dbReference>
<evidence type="ECO:0000256" key="9">
    <source>
        <dbReference type="ARBA" id="ARBA00023146"/>
    </source>
</evidence>
<dbReference type="InterPro" id="IPR033911">
    <property type="entry name" value="MetRS_core"/>
</dbReference>
<keyword evidence="7 11" id="KW-0067">ATP-binding</keyword>
<evidence type="ECO:0000256" key="4">
    <source>
        <dbReference type="ARBA" id="ARBA00022490"/>
    </source>
</evidence>
<dbReference type="SUPFAM" id="SSF47323">
    <property type="entry name" value="Anticodon-binding domain of a subclass of class I aminoacyl-tRNA synthetases"/>
    <property type="match status" value="1"/>
</dbReference>
<dbReference type="CDD" id="cd00814">
    <property type="entry name" value="MetRS_core"/>
    <property type="match status" value="1"/>
</dbReference>
<dbReference type="GO" id="GO:0046872">
    <property type="term" value="F:metal ion binding"/>
    <property type="evidence" value="ECO:0007669"/>
    <property type="project" value="UniProtKB-KW"/>
</dbReference>
<keyword evidence="6 11" id="KW-0547">Nucleotide-binding</keyword>
<evidence type="ECO:0000259" key="13">
    <source>
        <dbReference type="Pfam" id="PF19303"/>
    </source>
</evidence>
<dbReference type="SUPFAM" id="SSF57770">
    <property type="entry name" value="Methionyl-tRNA synthetase (MetRS), Zn-domain"/>
    <property type="match status" value="1"/>
</dbReference>
<dbReference type="Pfam" id="PF19303">
    <property type="entry name" value="Anticodon_3"/>
    <property type="match status" value="1"/>
</dbReference>
<keyword evidence="8 11" id="KW-0648">Protein biosynthesis</keyword>
<dbReference type="PANTHER" id="PTHR45765">
    <property type="entry name" value="METHIONINE--TRNA LIGASE"/>
    <property type="match status" value="1"/>
</dbReference>
<feature type="binding site" evidence="11">
    <location>
        <position position="141"/>
    </location>
    <ligand>
        <name>Zn(2+)</name>
        <dbReference type="ChEBI" id="CHEBI:29105"/>
    </ligand>
</feature>
<comment type="function">
    <text evidence="1 11">Is required not only for elongation of protein synthesis but also for the initiation of all mRNA translation through initiator tRNA(fMet) aminoacylation.</text>
</comment>
<protein>
    <recommendedName>
        <fullName evidence="11">Methionine--tRNA ligase</fullName>
        <ecNumber evidence="11">6.1.1.10</ecNumber>
    </recommendedName>
    <alternativeName>
        <fullName evidence="11">Methionyl-tRNA synthetase</fullName>
        <shortName evidence="11">MetRS</shortName>
    </alternativeName>
</protein>
<dbReference type="GO" id="GO:0006431">
    <property type="term" value="P:methionyl-tRNA aminoacylation"/>
    <property type="evidence" value="ECO:0007669"/>
    <property type="project" value="UniProtKB-UniRule"/>
</dbReference>
<evidence type="ECO:0000256" key="1">
    <source>
        <dbReference type="ARBA" id="ARBA00003314"/>
    </source>
</evidence>
<evidence type="ECO:0000259" key="12">
    <source>
        <dbReference type="Pfam" id="PF09334"/>
    </source>
</evidence>
<evidence type="ECO:0000256" key="7">
    <source>
        <dbReference type="ARBA" id="ARBA00022840"/>
    </source>
</evidence>